<accession>A0AAV3RWR8</accession>
<proteinExistence type="predicted"/>
<feature type="region of interest" description="Disordered" evidence="1">
    <location>
        <begin position="187"/>
        <end position="212"/>
    </location>
</feature>
<dbReference type="EMBL" id="BAABME010012183">
    <property type="protein sequence ID" value="GAA0184812.1"/>
    <property type="molecule type" value="Genomic_DNA"/>
</dbReference>
<sequence>MEKDYAKKPALLAYVKDTWLKDHEGKILSVCVDQCMHFGTYTSNRVESEQHRVKREVKSHVATFDTIFRRLDKVMMLQTDNIKSSLEKCRDTKIDWCVRTHGLPCAHKLDQYISSEKGVPLTSIHDFWKKLDIKMTSDVNKIDYDEETYKRLWDDFLSAPLPIRKRLFQNLREGLYPSSTDLMEPDIIKSKGRPIKKSNSRHPSEWEYTEKRYGLDNSKAPVKKSKR</sequence>
<keyword evidence="3" id="KW-1185">Reference proteome</keyword>
<name>A0AAV3RWR8_LITER</name>
<reference evidence="2 3" key="1">
    <citation type="submission" date="2024-01" db="EMBL/GenBank/DDBJ databases">
        <title>The complete chloroplast genome sequence of Lithospermum erythrorhizon: insights into the phylogenetic relationship among Boraginaceae species and the maternal lineages of purple gromwells.</title>
        <authorList>
            <person name="Okada T."/>
            <person name="Watanabe K."/>
        </authorList>
    </citation>
    <scope>NUCLEOTIDE SEQUENCE [LARGE SCALE GENOMIC DNA]</scope>
</reference>
<comment type="caution">
    <text evidence="2">The sequence shown here is derived from an EMBL/GenBank/DDBJ whole genome shotgun (WGS) entry which is preliminary data.</text>
</comment>
<protein>
    <submittedName>
        <fullName evidence="2">Uncharacterized protein</fullName>
    </submittedName>
</protein>
<dbReference type="AlphaFoldDB" id="A0AAV3RWR8"/>
<feature type="compositionally biased region" description="Basic residues" evidence="1">
    <location>
        <begin position="190"/>
        <end position="200"/>
    </location>
</feature>
<evidence type="ECO:0000256" key="1">
    <source>
        <dbReference type="SAM" id="MobiDB-lite"/>
    </source>
</evidence>
<organism evidence="2 3">
    <name type="scientific">Lithospermum erythrorhizon</name>
    <name type="common">Purple gromwell</name>
    <name type="synonym">Lithospermum officinale var. erythrorhizon</name>
    <dbReference type="NCBI Taxonomy" id="34254"/>
    <lineage>
        <taxon>Eukaryota</taxon>
        <taxon>Viridiplantae</taxon>
        <taxon>Streptophyta</taxon>
        <taxon>Embryophyta</taxon>
        <taxon>Tracheophyta</taxon>
        <taxon>Spermatophyta</taxon>
        <taxon>Magnoliopsida</taxon>
        <taxon>eudicotyledons</taxon>
        <taxon>Gunneridae</taxon>
        <taxon>Pentapetalae</taxon>
        <taxon>asterids</taxon>
        <taxon>lamiids</taxon>
        <taxon>Boraginales</taxon>
        <taxon>Boraginaceae</taxon>
        <taxon>Boraginoideae</taxon>
        <taxon>Lithospermeae</taxon>
        <taxon>Lithospermum</taxon>
    </lineage>
</organism>
<gene>
    <name evidence="2" type="ORF">LIER_32100</name>
</gene>
<feature type="compositionally biased region" description="Basic and acidic residues" evidence="1">
    <location>
        <begin position="202"/>
        <end position="212"/>
    </location>
</feature>
<evidence type="ECO:0000313" key="3">
    <source>
        <dbReference type="Proteomes" id="UP001454036"/>
    </source>
</evidence>
<dbReference type="Proteomes" id="UP001454036">
    <property type="component" value="Unassembled WGS sequence"/>
</dbReference>
<evidence type="ECO:0000313" key="2">
    <source>
        <dbReference type="EMBL" id="GAA0184812.1"/>
    </source>
</evidence>